<dbReference type="RefSeq" id="WP_372583030.1">
    <property type="nucleotide sequence ID" value="NZ_JBGORW010000007.1"/>
</dbReference>
<proteinExistence type="predicted"/>
<dbReference type="InterPro" id="IPR036770">
    <property type="entry name" value="Ankyrin_rpt-contain_sf"/>
</dbReference>
<protein>
    <submittedName>
        <fullName evidence="1">Ankyrin repeat domain-containing protein</fullName>
    </submittedName>
</protein>
<accession>A0ABV4S631</accession>
<organism evidence="1 2">
    <name type="scientific">Leptotrichia hongkongensis</name>
    <dbReference type="NCBI Taxonomy" id="554406"/>
    <lineage>
        <taxon>Bacteria</taxon>
        <taxon>Fusobacteriati</taxon>
        <taxon>Fusobacteriota</taxon>
        <taxon>Fusobacteriia</taxon>
        <taxon>Fusobacteriales</taxon>
        <taxon>Leptotrichiaceae</taxon>
        <taxon>Leptotrichia</taxon>
    </lineage>
</organism>
<dbReference type="EMBL" id="JBGORW010000007">
    <property type="protein sequence ID" value="MFA3799826.1"/>
    <property type="molecule type" value="Genomic_DNA"/>
</dbReference>
<evidence type="ECO:0000313" key="2">
    <source>
        <dbReference type="Proteomes" id="UP001571581"/>
    </source>
</evidence>
<name>A0ABV4S631_9FUSO</name>
<keyword evidence="2" id="KW-1185">Reference proteome</keyword>
<dbReference type="SUPFAM" id="SSF48403">
    <property type="entry name" value="Ankyrin repeat"/>
    <property type="match status" value="1"/>
</dbReference>
<comment type="caution">
    <text evidence="1">The sequence shown here is derived from an EMBL/GenBank/DDBJ whole genome shotgun (WGS) entry which is preliminary data.</text>
</comment>
<reference evidence="1 2" key="1">
    <citation type="submission" date="2024-07" db="EMBL/GenBank/DDBJ databases">
        <authorList>
            <person name="Li X.-J."/>
            <person name="Wang X."/>
        </authorList>
    </citation>
    <scope>NUCLEOTIDE SEQUENCE [LARGE SCALE GENOMIC DNA]</scope>
    <source>
        <strain evidence="1 2">DSM 23441</strain>
    </source>
</reference>
<gene>
    <name evidence="1" type="ORF">ACEG17_06465</name>
</gene>
<evidence type="ECO:0000313" key="1">
    <source>
        <dbReference type="EMBL" id="MFA3799826.1"/>
    </source>
</evidence>
<dbReference type="Gene3D" id="1.25.40.20">
    <property type="entry name" value="Ankyrin repeat-containing domain"/>
    <property type="match status" value="1"/>
</dbReference>
<dbReference type="Proteomes" id="UP001571581">
    <property type="component" value="Unassembled WGS sequence"/>
</dbReference>
<sequence length="176" mass="20329">MTIYSATLMGTYEEFLKIFKERDQNEISPSGRSLLFTALCNTKSKERYKIANFLINKGADVKIITEDGMSMFFPLFSYGRQDIVKTTILCKTLLEKGADITVMHKKEKTVSFKMLFNIGTPEIEMLPLYQLIFSQPGLPLLVKDKWGLTVIEFARRSNRPIAVQMMEDYVKKYNLK</sequence>